<dbReference type="InterPro" id="IPR023074">
    <property type="entry name" value="HMG_CoA_Rdtase_cat_sf"/>
</dbReference>
<dbReference type="Proteomes" id="UP001597508">
    <property type="component" value="Unassembled WGS sequence"/>
</dbReference>
<organism evidence="4 5">
    <name type="scientific">Pseudotenacibaculum haliotis</name>
    <dbReference type="NCBI Taxonomy" id="1862138"/>
    <lineage>
        <taxon>Bacteria</taxon>
        <taxon>Pseudomonadati</taxon>
        <taxon>Bacteroidota</taxon>
        <taxon>Flavobacteriia</taxon>
        <taxon>Flavobacteriales</taxon>
        <taxon>Flavobacteriaceae</taxon>
        <taxon>Pseudotenacibaculum</taxon>
    </lineage>
</organism>
<sequence length="423" mass="47372">MSKIISGFSKLTKEEKIKWLAANYFNNQPEIINTIKQYWNVDEKLQQLHDDFIENTISNFYMPYGVAPNFIINGKEYVIPMVVEESSVVAAASLVAKFWSSRGGFKAEVISTQKIGQVHFMYEGDKTELTQYFESKKNDLLSATTSITRNMEKRGGGILDVELVDKTDKLANYYQLHVTFETVDSMGANFINSCLEAMAKEFRNDEIEVVMSILSNYVPECLVRAEVSCKVEEMGGEYPQKFAKKFCQAIQIAEIEPYRAVTHNKGIMNGIDAVVLATGNDFRAIEAGVHAYAAKSGTYKSLTHCEVKDGIFRFWIEIPLALGTVGGLTSLHPMAKLSLDMLQKPSARELMMIMATAGLAQNFAALRALTTKGIQHGHMKMHLMNILNQLGANESEKKEIATYFDGKTVSHSAVVEKYNKIKK</sequence>
<dbReference type="InterPro" id="IPR009023">
    <property type="entry name" value="HMG_CoA_Rdtase_NAD(P)-bd_sf"/>
</dbReference>
<dbReference type="InterPro" id="IPR002202">
    <property type="entry name" value="HMG_CoA_Rdtase"/>
</dbReference>
<dbReference type="PROSITE" id="PS50065">
    <property type="entry name" value="HMG_COA_REDUCTASE_4"/>
    <property type="match status" value="1"/>
</dbReference>
<evidence type="ECO:0000313" key="4">
    <source>
        <dbReference type="EMBL" id="MFD2568867.1"/>
    </source>
</evidence>
<dbReference type="Gene3D" id="1.10.8.660">
    <property type="match status" value="1"/>
</dbReference>
<keyword evidence="3" id="KW-0520">NAD</keyword>
<comment type="catalytic activity">
    <reaction evidence="3">
        <text>(R)-mevalonate + 2 NAD(+) + CoA = (3S)-3-hydroxy-3-methylglutaryl-CoA + 2 NADH + 2 H(+)</text>
        <dbReference type="Rhea" id="RHEA:14833"/>
        <dbReference type="ChEBI" id="CHEBI:15378"/>
        <dbReference type="ChEBI" id="CHEBI:36464"/>
        <dbReference type="ChEBI" id="CHEBI:43074"/>
        <dbReference type="ChEBI" id="CHEBI:57287"/>
        <dbReference type="ChEBI" id="CHEBI:57540"/>
        <dbReference type="ChEBI" id="CHEBI:57945"/>
        <dbReference type="EC" id="1.1.1.88"/>
    </reaction>
</comment>
<comment type="similarity">
    <text evidence="1 3">Belongs to the HMG-CoA reductase family.</text>
</comment>
<evidence type="ECO:0000256" key="1">
    <source>
        <dbReference type="ARBA" id="ARBA00007661"/>
    </source>
</evidence>
<dbReference type="EC" id="1.1.1.88" evidence="3"/>
<comment type="caution">
    <text evidence="4">The sequence shown here is derived from an EMBL/GenBank/DDBJ whole genome shotgun (WGS) entry which is preliminary data.</text>
</comment>
<dbReference type="PANTHER" id="PTHR10572:SF24">
    <property type="entry name" value="3-HYDROXY-3-METHYLGLUTARYL-COENZYME A REDUCTASE"/>
    <property type="match status" value="1"/>
</dbReference>
<dbReference type="RefSeq" id="WP_379667573.1">
    <property type="nucleotide sequence ID" value="NZ_JBHULH010000012.1"/>
</dbReference>
<dbReference type="NCBIfam" id="TIGR00532">
    <property type="entry name" value="HMG_CoA_R_NAD"/>
    <property type="match status" value="1"/>
</dbReference>
<dbReference type="CDD" id="cd00644">
    <property type="entry name" value="HMG-CoA_reductase_classII"/>
    <property type="match status" value="1"/>
</dbReference>
<accession>A0ABW5LZT7</accession>
<dbReference type="PANTHER" id="PTHR10572">
    <property type="entry name" value="3-HYDROXY-3-METHYLGLUTARYL-COENZYME A REDUCTASE"/>
    <property type="match status" value="1"/>
</dbReference>
<reference evidence="5" key="1">
    <citation type="journal article" date="2019" name="Int. J. Syst. Evol. Microbiol.">
        <title>The Global Catalogue of Microorganisms (GCM) 10K type strain sequencing project: providing services to taxonomists for standard genome sequencing and annotation.</title>
        <authorList>
            <consortium name="The Broad Institute Genomics Platform"/>
            <consortium name="The Broad Institute Genome Sequencing Center for Infectious Disease"/>
            <person name="Wu L."/>
            <person name="Ma J."/>
        </authorList>
    </citation>
    <scope>NUCLEOTIDE SEQUENCE [LARGE SCALE GENOMIC DNA]</scope>
    <source>
        <strain evidence="5">KCTC 52127</strain>
    </source>
</reference>
<keyword evidence="5" id="KW-1185">Reference proteome</keyword>
<evidence type="ECO:0000256" key="2">
    <source>
        <dbReference type="ARBA" id="ARBA00023002"/>
    </source>
</evidence>
<dbReference type="InterPro" id="IPR009029">
    <property type="entry name" value="HMG_CoA_Rdtase_sub-bd_dom_sf"/>
</dbReference>
<proteinExistence type="inferred from homology"/>
<comment type="pathway">
    <text evidence="3">Metabolic intermediate metabolism; (R)-mevalonate degradation; (S)-3-hydroxy-3-methylglutaryl-CoA from (R)-mevalonate: step 1/1.</text>
</comment>
<dbReference type="EMBL" id="JBHULH010000012">
    <property type="protein sequence ID" value="MFD2568867.1"/>
    <property type="molecule type" value="Genomic_DNA"/>
</dbReference>
<gene>
    <name evidence="4" type="ORF">ACFSRZ_15940</name>
</gene>
<keyword evidence="2 3" id="KW-0560">Oxidoreductase</keyword>
<dbReference type="Pfam" id="PF00368">
    <property type="entry name" value="HMG-CoA_red"/>
    <property type="match status" value="1"/>
</dbReference>
<dbReference type="Gene3D" id="3.90.770.10">
    <property type="entry name" value="3-hydroxy-3-methylglutaryl-coenzyme A Reductase, Chain A, domain 2"/>
    <property type="match status" value="2"/>
</dbReference>
<evidence type="ECO:0000256" key="3">
    <source>
        <dbReference type="RuleBase" id="RU361219"/>
    </source>
</evidence>
<evidence type="ECO:0000313" key="5">
    <source>
        <dbReference type="Proteomes" id="UP001597508"/>
    </source>
</evidence>
<name>A0ABW5LZT7_9FLAO</name>
<dbReference type="GO" id="GO:0140643">
    <property type="term" value="F:hydroxymethylglutaryl-CoA reductase (NADH) activity"/>
    <property type="evidence" value="ECO:0007669"/>
    <property type="project" value="UniProtKB-EC"/>
</dbReference>
<dbReference type="InterPro" id="IPR004553">
    <property type="entry name" value="HMG_CoA_Rdtase_bac-typ"/>
</dbReference>
<dbReference type="SUPFAM" id="SSF56542">
    <property type="entry name" value="Substrate-binding domain of HMG-CoA reductase"/>
    <property type="match status" value="1"/>
</dbReference>
<protein>
    <recommendedName>
        <fullName evidence="3">3-hydroxy-3-methylglutaryl coenzyme A reductase</fullName>
        <shortName evidence="3">HMG-CoA reductase</shortName>
        <ecNumber evidence="3">1.1.1.88</ecNumber>
    </recommendedName>
</protein>
<dbReference type="SUPFAM" id="SSF55035">
    <property type="entry name" value="NAD-binding domain of HMG-CoA reductase"/>
    <property type="match status" value="1"/>
</dbReference>